<evidence type="ECO:0000259" key="1">
    <source>
        <dbReference type="Pfam" id="PF12705"/>
    </source>
</evidence>
<gene>
    <name evidence="2" type="ORF">UFOVP274_68</name>
</gene>
<dbReference type="Pfam" id="PF12705">
    <property type="entry name" value="PDDEXK_1"/>
    <property type="match status" value="1"/>
</dbReference>
<reference evidence="2" key="1">
    <citation type="submission" date="2020-04" db="EMBL/GenBank/DDBJ databases">
        <authorList>
            <person name="Chiriac C."/>
            <person name="Salcher M."/>
            <person name="Ghai R."/>
            <person name="Kavagutti S V."/>
        </authorList>
    </citation>
    <scope>NUCLEOTIDE SEQUENCE</scope>
</reference>
<accession>A0A6J5LPH0</accession>
<evidence type="ECO:0000313" key="2">
    <source>
        <dbReference type="EMBL" id="CAB4134826.1"/>
    </source>
</evidence>
<protein>
    <submittedName>
        <fullName evidence="2">PD-(D/E)XK nuclease superfamily</fullName>
    </submittedName>
</protein>
<feature type="domain" description="PD-(D/E)XK endonuclease-like" evidence="1">
    <location>
        <begin position="47"/>
        <end position="280"/>
    </location>
</feature>
<dbReference type="Gene3D" id="3.90.320.10">
    <property type="match status" value="1"/>
</dbReference>
<dbReference type="InterPro" id="IPR011604">
    <property type="entry name" value="PDDEXK-like_dom_sf"/>
</dbReference>
<dbReference type="InterPro" id="IPR038726">
    <property type="entry name" value="PDDEXK_AddAB-type"/>
</dbReference>
<dbReference type="EMBL" id="LR796296">
    <property type="protein sequence ID" value="CAB4134826.1"/>
    <property type="molecule type" value="Genomic_DNA"/>
</dbReference>
<name>A0A6J5LPH0_9CAUD</name>
<sequence>MKITNKFNVPETLFALASRDSYSKGKADYSVTEIISPPRIQRLRETHWHELEQDVADMLWSLLGSALHVVAERSQVANHTTEERLYVKLNGVTLSGAIDLQHDTGDGIIITDYKFTSAWAVRSDKPEWEQQQNIYKYLVETVKHTPVKALRICALIRDWSRREAAAKPDYPQSPIQIVELPMWTHQEAEAFIKERLELHRIAKVASDWGEELPACSEEDRWQRDTAYAVKRKDRKRAIRIFATCEEAEMYAADVQDGYVETRLGEPVRCTGNFCGVAKWCTQFKQENNDE</sequence>
<organism evidence="2">
    <name type="scientific">uncultured Caudovirales phage</name>
    <dbReference type="NCBI Taxonomy" id="2100421"/>
    <lineage>
        <taxon>Viruses</taxon>
        <taxon>Duplodnaviria</taxon>
        <taxon>Heunggongvirae</taxon>
        <taxon>Uroviricota</taxon>
        <taxon>Caudoviricetes</taxon>
        <taxon>Peduoviridae</taxon>
        <taxon>Maltschvirus</taxon>
        <taxon>Maltschvirus maltsch</taxon>
    </lineage>
</organism>
<proteinExistence type="predicted"/>